<reference evidence="3 4" key="1">
    <citation type="submission" date="2013-07" db="EMBL/GenBank/DDBJ databases">
        <title>Thioclava pacifica DSM 10166 Genome Sequencing.</title>
        <authorList>
            <person name="Lai Q."/>
            <person name="Shao Z."/>
        </authorList>
    </citation>
    <scope>NUCLEOTIDE SEQUENCE [LARGE SCALE GENOMIC DNA]</scope>
    <source>
        <strain evidence="3 4">DSM 10166</strain>
    </source>
</reference>
<evidence type="ECO:0008006" key="5">
    <source>
        <dbReference type="Google" id="ProtNLM"/>
    </source>
</evidence>
<dbReference type="GO" id="GO:0031293">
    <property type="term" value="P:membrane protein intracellular domain proteolysis"/>
    <property type="evidence" value="ECO:0007669"/>
    <property type="project" value="TreeGrafter"/>
</dbReference>
<dbReference type="eggNOG" id="COG1994">
    <property type="taxonomic scope" value="Bacteria"/>
</dbReference>
<keyword evidence="2" id="KW-1133">Transmembrane helix</keyword>
<evidence type="ECO:0000313" key="4">
    <source>
        <dbReference type="Proteomes" id="UP000027432"/>
    </source>
</evidence>
<feature type="transmembrane region" description="Helical" evidence="2">
    <location>
        <begin position="387"/>
        <end position="407"/>
    </location>
</feature>
<evidence type="ECO:0000256" key="1">
    <source>
        <dbReference type="SAM" id="Coils"/>
    </source>
</evidence>
<dbReference type="STRING" id="1353537.TP2_00595"/>
<feature type="transmembrane region" description="Helical" evidence="2">
    <location>
        <begin position="256"/>
        <end position="278"/>
    </location>
</feature>
<accession>A0A074JEJ2</accession>
<dbReference type="GO" id="GO:0016020">
    <property type="term" value="C:membrane"/>
    <property type="evidence" value="ECO:0007669"/>
    <property type="project" value="InterPro"/>
</dbReference>
<feature type="transmembrane region" description="Helical" evidence="2">
    <location>
        <begin position="159"/>
        <end position="182"/>
    </location>
</feature>
<keyword evidence="2" id="KW-0472">Membrane</keyword>
<keyword evidence="1" id="KW-0175">Coiled coil</keyword>
<name>A0A074JEJ2_9RHOB</name>
<protein>
    <recommendedName>
        <fullName evidence="5">Peptidase M50</fullName>
    </recommendedName>
</protein>
<dbReference type="PANTHER" id="PTHR13325:SF3">
    <property type="entry name" value="MEMBRANE-BOUND TRANSCRIPTION FACTOR SITE-2 PROTEASE"/>
    <property type="match status" value="1"/>
</dbReference>
<evidence type="ECO:0000256" key="2">
    <source>
        <dbReference type="SAM" id="Phobius"/>
    </source>
</evidence>
<dbReference type="InterPro" id="IPR041881">
    <property type="entry name" value="PqqD_sf"/>
</dbReference>
<feature type="transmembrane region" description="Helical" evidence="2">
    <location>
        <begin position="427"/>
        <end position="449"/>
    </location>
</feature>
<dbReference type="AlphaFoldDB" id="A0A074JEJ2"/>
<dbReference type="GO" id="GO:0004222">
    <property type="term" value="F:metalloendopeptidase activity"/>
    <property type="evidence" value="ECO:0007669"/>
    <property type="project" value="InterPro"/>
</dbReference>
<keyword evidence="4" id="KW-1185">Reference proteome</keyword>
<proteinExistence type="predicted"/>
<feature type="transmembrane region" description="Helical" evidence="2">
    <location>
        <begin position="361"/>
        <end position="381"/>
    </location>
</feature>
<dbReference type="Gene3D" id="1.10.10.1150">
    <property type="entry name" value="Coenzyme PQQ synthesis protein D (PqqD)"/>
    <property type="match status" value="1"/>
</dbReference>
<sequence>MATSLFSPSWYRVKDLKPRLRRHVEIHRHDYRGRVWFVIQDIATGRFHRLSPAAWRLVGLMNGQRTMDELWNTTNEQLGEKAPTQDEAIRLMGQLHAADALICDVPPDGRELFRRYQRHQSMQLKQKIWSPLAIRIPIWDPDEFLTRTMPFVRPFFTRTFAVIWVLVVLTGLLVAAANFGAITDNIADRVLTPKNLFVLWLVYPVVKAFHELGHGYAVKKNGGEVHEIGIMLLVLVPVPYVDASAASALRDKYQRMLVGGIGIMVELFLASIALFVWLNAETGAAHAVAYNVMLIGGVSTLLFNGNPLLRFDGYYVFADWLEIPNLGQRANRYYGYLAQKYLFGMKEAEPVTSMPAEKRWFVVYGLAAFIYRIFIMFAIITYIAGRFFAIGVVLAIWAITTQILVPIGKSMSFLSSSPKLRSNRPRAVLVTTGLIAALVIVLFVLPAPYRSVVSGVTWPAEQAQVRVGTSGFVKEVPVATYDEVKPGEVMIALDDPLLRARLEVLDSQLAGLELQRQAAMRSDRVQAEMISAEIAATREDRARLAEQIDELAIRAPRSGLAVIPNGADLEGRFAKRGQVIGYVLTEEDTAALRVVVDQNDVDLVRNATGRVDVMPVEYGGQSFPATMVREVPGGVMDLPTPALGLQGGGTVPVDPTDRQGLRTLERVFEFELEMPPEAALPLLGRRVEVRFSHGTLPIGFQAYRSLRQLFLRLYNV</sequence>
<dbReference type="Proteomes" id="UP000027432">
    <property type="component" value="Unassembled WGS sequence"/>
</dbReference>
<dbReference type="InterPro" id="IPR001193">
    <property type="entry name" value="MBTPS2"/>
</dbReference>
<feature type="coiled-coil region" evidence="1">
    <location>
        <begin position="502"/>
        <end position="554"/>
    </location>
</feature>
<dbReference type="GO" id="GO:0005737">
    <property type="term" value="C:cytoplasm"/>
    <property type="evidence" value="ECO:0007669"/>
    <property type="project" value="TreeGrafter"/>
</dbReference>
<feature type="transmembrane region" description="Helical" evidence="2">
    <location>
        <begin position="228"/>
        <end position="249"/>
    </location>
</feature>
<keyword evidence="2" id="KW-0812">Transmembrane</keyword>
<feature type="transmembrane region" description="Helical" evidence="2">
    <location>
        <begin position="284"/>
        <end position="303"/>
    </location>
</feature>
<evidence type="ECO:0000313" key="3">
    <source>
        <dbReference type="EMBL" id="KEO56051.1"/>
    </source>
</evidence>
<dbReference type="SUPFAM" id="SSF111369">
    <property type="entry name" value="HlyD-like secretion proteins"/>
    <property type="match status" value="1"/>
</dbReference>
<dbReference type="RefSeq" id="WP_038072259.1">
    <property type="nucleotide sequence ID" value="NZ_AUND01000001.1"/>
</dbReference>
<dbReference type="PANTHER" id="PTHR13325">
    <property type="entry name" value="PROTEASE M50 MEMBRANE-BOUND TRANSCRIPTION FACTOR SITE 2 PROTEASE"/>
    <property type="match status" value="1"/>
</dbReference>
<organism evidence="3 4">
    <name type="scientific">Thioclava pacifica DSM 10166</name>
    <dbReference type="NCBI Taxonomy" id="1353537"/>
    <lineage>
        <taxon>Bacteria</taxon>
        <taxon>Pseudomonadati</taxon>
        <taxon>Pseudomonadota</taxon>
        <taxon>Alphaproteobacteria</taxon>
        <taxon>Rhodobacterales</taxon>
        <taxon>Paracoccaceae</taxon>
        <taxon>Thioclava</taxon>
    </lineage>
</organism>
<gene>
    <name evidence="3" type="ORF">TP2_00595</name>
</gene>
<comment type="caution">
    <text evidence="3">The sequence shown here is derived from an EMBL/GenBank/DDBJ whole genome shotgun (WGS) entry which is preliminary data.</text>
</comment>
<dbReference type="OrthoDB" id="9759690at2"/>
<dbReference type="EMBL" id="AUND01000001">
    <property type="protein sequence ID" value="KEO56051.1"/>
    <property type="molecule type" value="Genomic_DNA"/>
</dbReference>